<evidence type="ECO:0000256" key="4">
    <source>
        <dbReference type="ARBA" id="ARBA00023136"/>
    </source>
</evidence>
<keyword evidence="4 6" id="KW-0472">Membrane</keyword>
<reference evidence="8" key="1">
    <citation type="submission" date="2013-08" db="EMBL/GenBank/DDBJ databases">
        <title>Gene expansion shapes genome architecture in the human pathogen Lichtheimia corymbifera: an evolutionary genomics analysis in the ancient terrestrial Mucorales (Mucoromycotina).</title>
        <authorList>
            <person name="Schwartze V.U."/>
            <person name="Winter S."/>
            <person name="Shelest E."/>
            <person name="Marcet-Houben M."/>
            <person name="Horn F."/>
            <person name="Wehner S."/>
            <person name="Hoffmann K."/>
            <person name="Riege K."/>
            <person name="Sammeth M."/>
            <person name="Nowrousian M."/>
            <person name="Valiante V."/>
            <person name="Linde J."/>
            <person name="Jacobsen I.D."/>
            <person name="Marz M."/>
            <person name="Brakhage A.A."/>
            <person name="Gabaldon T."/>
            <person name="Bocker S."/>
            <person name="Voigt K."/>
        </authorList>
    </citation>
    <scope>NUCLEOTIDE SEQUENCE [LARGE SCALE GENOMIC DNA]</scope>
    <source>
        <strain evidence="8">FSU 9682</strain>
    </source>
</reference>
<feature type="compositionally biased region" description="Polar residues" evidence="5">
    <location>
        <begin position="228"/>
        <end position="239"/>
    </location>
</feature>
<feature type="domain" description="MARVEL" evidence="7">
    <location>
        <begin position="26"/>
        <end position="173"/>
    </location>
</feature>
<proteinExistence type="predicted"/>
<comment type="subcellular location">
    <subcellularLocation>
        <location evidence="1">Membrane</location>
        <topology evidence="1">Multi-pass membrane protein</topology>
    </subcellularLocation>
</comment>
<dbReference type="Pfam" id="PF01284">
    <property type="entry name" value="MARVEL"/>
    <property type="match status" value="1"/>
</dbReference>
<evidence type="ECO:0000256" key="1">
    <source>
        <dbReference type="ARBA" id="ARBA00004141"/>
    </source>
</evidence>
<feature type="transmembrane region" description="Helical" evidence="6">
    <location>
        <begin position="103"/>
        <end position="124"/>
    </location>
</feature>
<keyword evidence="3 6" id="KW-1133">Transmembrane helix</keyword>
<name>A0A068S160_9FUNG</name>
<feature type="transmembrane region" description="Helical" evidence="6">
    <location>
        <begin position="162"/>
        <end position="181"/>
    </location>
</feature>
<evidence type="ECO:0000259" key="7">
    <source>
        <dbReference type="Pfam" id="PF01284"/>
    </source>
</evidence>
<feature type="compositionally biased region" description="Low complexity" evidence="5">
    <location>
        <begin position="296"/>
        <end position="308"/>
    </location>
</feature>
<gene>
    <name evidence="8" type="ORF">LCOR_07081.1</name>
</gene>
<comment type="caution">
    <text evidence="8">The sequence shown here is derived from an EMBL/GenBank/DDBJ whole genome shotgun (WGS) entry which is preliminary data.</text>
</comment>
<dbReference type="PANTHER" id="PTHR37451:SF1">
    <property type="entry name" value="MARVEL DOMAIN-CONTAINING PROTEIN"/>
    <property type="match status" value="1"/>
</dbReference>
<protein>
    <recommendedName>
        <fullName evidence="7">MARVEL domain-containing protein</fullName>
    </recommendedName>
</protein>
<evidence type="ECO:0000256" key="5">
    <source>
        <dbReference type="SAM" id="MobiDB-lite"/>
    </source>
</evidence>
<dbReference type="OrthoDB" id="2218151at2759"/>
<evidence type="ECO:0000256" key="6">
    <source>
        <dbReference type="SAM" id="Phobius"/>
    </source>
</evidence>
<feature type="region of interest" description="Disordered" evidence="5">
    <location>
        <begin position="195"/>
        <end position="308"/>
    </location>
</feature>
<dbReference type="VEuPathDB" id="FungiDB:LCOR_07081.1"/>
<keyword evidence="2 6" id="KW-0812">Transmembrane</keyword>
<dbReference type="Proteomes" id="UP000027586">
    <property type="component" value="Unassembled WGS sequence"/>
</dbReference>
<dbReference type="EMBL" id="CBTN010000034">
    <property type="protein sequence ID" value="CDH55989.1"/>
    <property type="molecule type" value="Genomic_DNA"/>
</dbReference>
<dbReference type="InterPro" id="IPR008253">
    <property type="entry name" value="Marvel"/>
</dbReference>
<dbReference type="GO" id="GO:0016020">
    <property type="term" value="C:membrane"/>
    <property type="evidence" value="ECO:0007669"/>
    <property type="project" value="UniProtKB-SubCell"/>
</dbReference>
<sequence length="308" mass="34339">MPSMNLAMPVNVPDNMPYLSSVKAWCHIGQAVLTLLVICVVAPVIATEIKFYGGSQAAPNWTLFVAIFTCWIPGLLVYFPWAYDRQNKFKRIAKFSMKPRTSLIFTAAGSFLWAAAGIAMTVHANKPEHCNLDSSRARSDDAYASAWPAQCNCAKAAAAFSWFLLLMWLATLACSIILFWNEKQLAHKNLKEFRQNEQQQQQQQEYDEEQATEPLHSPADKHEIPAPTMSNIPIDSVQQPLYAPSTSPPPPPIAAHGGAGYYHHTPEPPMTSFTPEPPFIPPQPTASTTPAFNAMPQPYYHQQQQPYH</sequence>
<evidence type="ECO:0000256" key="3">
    <source>
        <dbReference type="ARBA" id="ARBA00022989"/>
    </source>
</evidence>
<feature type="compositionally biased region" description="Pro residues" evidence="5">
    <location>
        <begin position="275"/>
        <end position="284"/>
    </location>
</feature>
<evidence type="ECO:0000256" key="2">
    <source>
        <dbReference type="ARBA" id="ARBA00022692"/>
    </source>
</evidence>
<feature type="transmembrane region" description="Helical" evidence="6">
    <location>
        <begin position="62"/>
        <end position="83"/>
    </location>
</feature>
<dbReference type="STRING" id="1263082.A0A068S160"/>
<dbReference type="AlphaFoldDB" id="A0A068S160"/>
<evidence type="ECO:0000313" key="9">
    <source>
        <dbReference type="Proteomes" id="UP000027586"/>
    </source>
</evidence>
<dbReference type="PANTHER" id="PTHR37451">
    <property type="entry name" value="MARVEL DOMAIN"/>
    <property type="match status" value="1"/>
</dbReference>
<evidence type="ECO:0000313" key="8">
    <source>
        <dbReference type="EMBL" id="CDH55989.1"/>
    </source>
</evidence>
<keyword evidence="9" id="KW-1185">Reference proteome</keyword>
<accession>A0A068S160</accession>
<organism evidence="8 9">
    <name type="scientific">Lichtheimia corymbifera JMRC:FSU:9682</name>
    <dbReference type="NCBI Taxonomy" id="1263082"/>
    <lineage>
        <taxon>Eukaryota</taxon>
        <taxon>Fungi</taxon>
        <taxon>Fungi incertae sedis</taxon>
        <taxon>Mucoromycota</taxon>
        <taxon>Mucoromycotina</taxon>
        <taxon>Mucoromycetes</taxon>
        <taxon>Mucorales</taxon>
        <taxon>Lichtheimiaceae</taxon>
        <taxon>Lichtheimia</taxon>
    </lineage>
</organism>